<evidence type="ECO:0000256" key="7">
    <source>
        <dbReference type="ARBA" id="ARBA00022598"/>
    </source>
</evidence>
<dbReference type="PROSITE" id="PS50975">
    <property type="entry name" value="ATP_GRASP"/>
    <property type="match status" value="1"/>
</dbReference>
<dbReference type="KEGG" id="mgk:FSB76_14650"/>
<evidence type="ECO:0000256" key="8">
    <source>
        <dbReference type="ARBA" id="ARBA00022741"/>
    </source>
</evidence>
<dbReference type="InterPro" id="IPR013651">
    <property type="entry name" value="ATP-grasp_RimK-type"/>
</dbReference>
<organism evidence="15 16">
    <name type="scientific">Mucilaginibacter ginsenosidivorax</name>
    <dbReference type="NCBI Taxonomy" id="862126"/>
    <lineage>
        <taxon>Bacteria</taxon>
        <taxon>Pseudomonadati</taxon>
        <taxon>Bacteroidota</taxon>
        <taxon>Sphingobacteriia</taxon>
        <taxon>Sphingobacteriales</taxon>
        <taxon>Sphingobacteriaceae</taxon>
        <taxon>Mucilaginibacter</taxon>
    </lineage>
</organism>
<evidence type="ECO:0000256" key="5">
    <source>
        <dbReference type="ARBA" id="ARBA00013005"/>
    </source>
</evidence>
<proteinExistence type="inferred from homology"/>
<dbReference type="PANTHER" id="PTHR23135">
    <property type="entry name" value="MUR LIGASE FAMILY MEMBER"/>
    <property type="match status" value="1"/>
</dbReference>
<dbReference type="Proteomes" id="UP000321362">
    <property type="component" value="Chromosome"/>
</dbReference>
<dbReference type="InterPro" id="IPR044019">
    <property type="entry name" value="Cyanophycin_syn_N"/>
</dbReference>
<evidence type="ECO:0000256" key="10">
    <source>
        <dbReference type="ARBA" id="ARBA00031353"/>
    </source>
</evidence>
<dbReference type="PANTHER" id="PTHR23135:SF18">
    <property type="entry name" value="CYANOPHYCIN SYNTHETASE"/>
    <property type="match status" value="1"/>
</dbReference>
<dbReference type="InterPro" id="IPR013221">
    <property type="entry name" value="Mur_ligase_cen"/>
</dbReference>
<dbReference type="EC" id="6.3.2.30" evidence="4"/>
<evidence type="ECO:0000256" key="6">
    <source>
        <dbReference type="ARBA" id="ARBA00022036"/>
    </source>
</evidence>
<dbReference type="InterPro" id="IPR036615">
    <property type="entry name" value="Mur_ligase_C_dom_sf"/>
</dbReference>
<evidence type="ECO:0000256" key="9">
    <source>
        <dbReference type="ARBA" id="ARBA00022840"/>
    </source>
</evidence>
<dbReference type="GO" id="GO:0046872">
    <property type="term" value="F:metal ion binding"/>
    <property type="evidence" value="ECO:0007669"/>
    <property type="project" value="InterPro"/>
</dbReference>
<dbReference type="Pfam" id="PF08443">
    <property type="entry name" value="RimK"/>
    <property type="match status" value="1"/>
</dbReference>
<evidence type="ECO:0000256" key="3">
    <source>
        <dbReference type="ARBA" id="ARBA00011738"/>
    </source>
</evidence>
<evidence type="ECO:0000256" key="2">
    <source>
        <dbReference type="ARBA" id="ARBA00009060"/>
    </source>
</evidence>
<dbReference type="InterPro" id="IPR011810">
    <property type="entry name" value="Cya_phycin_syn"/>
</dbReference>
<dbReference type="EMBL" id="CP042437">
    <property type="protein sequence ID" value="QEC77125.1"/>
    <property type="molecule type" value="Genomic_DNA"/>
</dbReference>
<name>A0A5B8W2C4_9SPHI</name>
<dbReference type="SUPFAM" id="SSF53623">
    <property type="entry name" value="MurD-like peptide ligases, catalytic domain"/>
    <property type="match status" value="1"/>
</dbReference>
<dbReference type="Gene3D" id="3.90.190.20">
    <property type="entry name" value="Mur ligase, C-terminal domain"/>
    <property type="match status" value="1"/>
</dbReference>
<evidence type="ECO:0000256" key="12">
    <source>
        <dbReference type="ARBA" id="ARBA00048425"/>
    </source>
</evidence>
<comment type="similarity">
    <text evidence="2">In the C-terminal section; belongs to the MurCDEF family.</text>
</comment>
<keyword evidence="9 13" id="KW-0067">ATP-binding</keyword>
<keyword evidence="7 15" id="KW-0436">Ligase</keyword>
<dbReference type="SUPFAM" id="SSF53244">
    <property type="entry name" value="MurD-like peptide ligases, peptide-binding domain"/>
    <property type="match status" value="1"/>
</dbReference>
<dbReference type="Gene3D" id="3.40.1190.10">
    <property type="entry name" value="Mur-like, catalytic domain"/>
    <property type="match status" value="1"/>
</dbReference>
<dbReference type="EC" id="6.3.2.29" evidence="5"/>
<dbReference type="Pfam" id="PF08245">
    <property type="entry name" value="Mur_ligase_M"/>
    <property type="match status" value="1"/>
</dbReference>
<dbReference type="GO" id="GO:0005524">
    <property type="term" value="F:ATP binding"/>
    <property type="evidence" value="ECO:0007669"/>
    <property type="project" value="UniProtKB-UniRule"/>
</dbReference>
<dbReference type="OrthoDB" id="9803907at2"/>
<evidence type="ECO:0000259" key="14">
    <source>
        <dbReference type="PROSITE" id="PS50975"/>
    </source>
</evidence>
<dbReference type="InterPro" id="IPR011761">
    <property type="entry name" value="ATP-grasp"/>
</dbReference>
<dbReference type="InterPro" id="IPR018109">
    <property type="entry name" value="Folylpolyglutamate_synth_CS"/>
</dbReference>
<keyword evidence="8 13" id="KW-0547">Nucleotide-binding</keyword>
<dbReference type="SUPFAM" id="SSF56059">
    <property type="entry name" value="Glutathione synthetase ATP-binding domain-like"/>
    <property type="match status" value="1"/>
</dbReference>
<dbReference type="RefSeq" id="WP_147054537.1">
    <property type="nucleotide sequence ID" value="NZ_CP042437.1"/>
</dbReference>
<dbReference type="Pfam" id="PF18921">
    <property type="entry name" value="Cyanophycin_syn"/>
    <property type="match status" value="1"/>
</dbReference>
<sequence>MKIENIQVLRGPNIWSINRKKLIQMRLDLQEMEHKPTNEIDGFYERLEKLLPSLYSHRCSPGVPGGFFQRVIAGTWMGHVIEHIALEIQTLAGMDTGFGRTRETKTKGVYNVVFAYIEEKVGAFAAESAVRIAEALIKGEDYNLEADIQEMREIRENTRLGPSTGSIVEEAIARDIPWIRLNNQSLVQLGYGKNQVRFRATMTEKTSSIAVDIASNKDETKRMLQEQAIPVAKGMTISSVAGVAEVIRKVGFPLVFKPLDGNHGRGISINIRTEEEAIAAYEHAAKISRRVIAERFITGYDFRVLVIDNKMVAAALRDPAHVTGDGILTIQQLIDKENTDPRRGYGHENVLTLISIDRDTLDLLEKKGYTLDTVPVKGEKVFVKSTANLSTGGTSVDVTDHVHPQNVFICERISKIIGLDICGIDIMAENLHEPLTENGGVILEVNAAPGFRMHIAPSEGLPRNVAGHVLDMLYPPGKSARIPIIAITGTNGKTTTTRLIAHIVRNNGHRVGFTTSDGIYVQNTMMLKGDTTGPVSSEFILKDPTVDFAVLETARGGILRSGLGFGFCDIGVITNIQADHLGLADIHTLDDLARVKGTVLNSVKKDGWGVLNADNEYCVRLGNKADCNIAYFSRNENNPIIKAHCRKGGIAAVCENGFITIQKGDWKIRVQRTILIPLTFGGTVPFMIENVLAATLATFLWGFKTEDIKMSLETFIPSAAQTPGRMNIFEFKDFRFMIDFAHNPDGFNGIKEFLRHIDSPLKIGIIAGTGDRRDDDIREVGKIAAEMFDYIILRQEKHLRGRTEENILTLLKEGIYSVDANKPCEVVSKEVDAIKHAMSLAKPGSFITALSDVVDNAIETVQNYQEQERNGLFNSPPAP</sequence>
<comment type="function">
    <text evidence="1">Catalyzes the ATP-dependent polymerization of arginine and aspartate to multi-L-arginyl-poly-L-aspartic acid (cyanophycin; a water-insoluble reserve polymer).</text>
</comment>
<evidence type="ECO:0000256" key="13">
    <source>
        <dbReference type="PROSITE-ProRule" id="PRU00409"/>
    </source>
</evidence>
<comment type="catalytic activity">
    <reaction evidence="12">
        <text>[L-4-(L-arginin-2-N-yl)aspartate](n) + L-aspartate + ATP = [L-4-(L-arginin-2-N-yl)aspartate](n)-L-aspartate + ADP + phosphate + H(+)</text>
        <dbReference type="Rhea" id="RHEA:13277"/>
        <dbReference type="Rhea" id="RHEA-COMP:13728"/>
        <dbReference type="Rhea" id="RHEA-COMP:13733"/>
        <dbReference type="ChEBI" id="CHEBI:15378"/>
        <dbReference type="ChEBI" id="CHEBI:29991"/>
        <dbReference type="ChEBI" id="CHEBI:30616"/>
        <dbReference type="ChEBI" id="CHEBI:43474"/>
        <dbReference type="ChEBI" id="CHEBI:137986"/>
        <dbReference type="ChEBI" id="CHEBI:137990"/>
        <dbReference type="ChEBI" id="CHEBI:456216"/>
        <dbReference type="EC" id="6.3.2.29"/>
    </reaction>
</comment>
<dbReference type="Pfam" id="PF02875">
    <property type="entry name" value="Mur_ligase_C"/>
    <property type="match status" value="1"/>
</dbReference>
<evidence type="ECO:0000256" key="11">
    <source>
        <dbReference type="ARBA" id="ARBA00048094"/>
    </source>
</evidence>
<dbReference type="AlphaFoldDB" id="A0A5B8W2C4"/>
<dbReference type="InterPro" id="IPR036565">
    <property type="entry name" value="Mur-like_cat_sf"/>
</dbReference>
<evidence type="ECO:0000256" key="1">
    <source>
        <dbReference type="ARBA" id="ARBA00003184"/>
    </source>
</evidence>
<accession>A0A5B8W2C4</accession>
<dbReference type="PROSITE" id="PS01011">
    <property type="entry name" value="FOLYLPOLYGLU_SYNT_1"/>
    <property type="match status" value="1"/>
</dbReference>
<dbReference type="InterPro" id="IPR004101">
    <property type="entry name" value="Mur_ligase_C"/>
</dbReference>
<evidence type="ECO:0000256" key="4">
    <source>
        <dbReference type="ARBA" id="ARBA00012968"/>
    </source>
</evidence>
<dbReference type="GO" id="GO:0071161">
    <property type="term" value="F:cyanophycin synthetase activity (L-arginine-adding)"/>
    <property type="evidence" value="ECO:0007669"/>
    <property type="project" value="UniProtKB-EC"/>
</dbReference>
<dbReference type="Gene3D" id="3.30.470.20">
    <property type="entry name" value="ATP-grasp fold, B domain"/>
    <property type="match status" value="2"/>
</dbReference>
<keyword evidence="16" id="KW-1185">Reference proteome</keyword>
<comment type="catalytic activity">
    <reaction evidence="11">
        <text>[L-4-(L-arginin-2-N-yl)aspartate](n)-L-aspartate + L-arginine + ATP = [L-4-(L-arginin-2-N-yl)aspartate](n+1) + ADP + phosphate + H(+)</text>
        <dbReference type="Rhea" id="RHEA:23888"/>
        <dbReference type="Rhea" id="RHEA-COMP:13732"/>
        <dbReference type="Rhea" id="RHEA-COMP:13733"/>
        <dbReference type="ChEBI" id="CHEBI:15378"/>
        <dbReference type="ChEBI" id="CHEBI:30616"/>
        <dbReference type="ChEBI" id="CHEBI:32682"/>
        <dbReference type="ChEBI" id="CHEBI:43474"/>
        <dbReference type="ChEBI" id="CHEBI:137986"/>
        <dbReference type="ChEBI" id="CHEBI:137990"/>
        <dbReference type="ChEBI" id="CHEBI:456216"/>
        <dbReference type="EC" id="6.3.2.30"/>
    </reaction>
</comment>
<feature type="domain" description="ATP-grasp" evidence="14">
    <location>
        <begin position="221"/>
        <end position="474"/>
    </location>
</feature>
<evidence type="ECO:0000313" key="15">
    <source>
        <dbReference type="EMBL" id="QEC77125.1"/>
    </source>
</evidence>
<evidence type="ECO:0000313" key="16">
    <source>
        <dbReference type="Proteomes" id="UP000321362"/>
    </source>
</evidence>
<protein>
    <recommendedName>
        <fullName evidence="6">Cyanophycin synthetase</fullName>
        <ecNumber evidence="5">6.3.2.29</ecNumber>
        <ecNumber evidence="4">6.3.2.30</ecNumber>
    </recommendedName>
    <alternativeName>
        <fullName evidence="10">Cyanophycin synthase</fullName>
    </alternativeName>
</protein>
<dbReference type="GO" id="GO:0071160">
    <property type="term" value="F:cyanophycin synthetase activity (L-aspartate-adding)"/>
    <property type="evidence" value="ECO:0007669"/>
    <property type="project" value="UniProtKB-EC"/>
</dbReference>
<dbReference type="NCBIfam" id="NF010623">
    <property type="entry name" value="PRK14016.1"/>
    <property type="match status" value="1"/>
</dbReference>
<comment type="subunit">
    <text evidence="3">Homodimer.</text>
</comment>
<dbReference type="GO" id="GO:0004326">
    <property type="term" value="F:tetrahydrofolylpolyglutamate synthase activity"/>
    <property type="evidence" value="ECO:0007669"/>
    <property type="project" value="InterPro"/>
</dbReference>
<gene>
    <name evidence="15" type="primary">cphA</name>
    <name evidence="15" type="ORF">FSB76_14650</name>
</gene>
<reference evidence="15 16" key="1">
    <citation type="journal article" date="2013" name="J. Microbiol.">
        <title>Mucilaginibacter ginsenosidivorax sp. nov., with ginsenoside converting activity isolated from sediment.</title>
        <authorList>
            <person name="Kim J.K."/>
            <person name="Choi T.E."/>
            <person name="Liu Q.M."/>
            <person name="Park H.Y."/>
            <person name="Yi T.H."/>
            <person name="Yoon M.H."/>
            <person name="Kim S.C."/>
            <person name="Im W.T."/>
        </authorList>
    </citation>
    <scope>NUCLEOTIDE SEQUENCE [LARGE SCALE GENOMIC DNA]</scope>
    <source>
        <strain evidence="15 16">KHI28</strain>
    </source>
</reference>
<dbReference type="NCBIfam" id="TIGR02068">
    <property type="entry name" value="cya_phycin_syn"/>
    <property type="match status" value="1"/>
</dbReference>